<dbReference type="NCBIfam" id="TIGR00636">
    <property type="entry name" value="PduO_Nterm"/>
    <property type="match status" value="1"/>
</dbReference>
<protein>
    <recommendedName>
        <fullName evidence="4">Corrinoid adenosyltransferase</fullName>
        <ecNumber evidence="4">2.5.1.17</ecNumber>
    </recommendedName>
    <alternativeName>
        <fullName evidence="4">Cob(II)alamin adenosyltransferase</fullName>
    </alternativeName>
    <alternativeName>
        <fullName evidence="4">Cob(II)yrinic acid a,c-diamide adenosyltransferase</fullName>
    </alternativeName>
    <alternativeName>
        <fullName evidence="4">Cobinamide/cobalamin adenosyltransferase</fullName>
    </alternativeName>
</protein>
<keyword evidence="3 4" id="KW-0067">ATP-binding</keyword>
<dbReference type="SUPFAM" id="SSF89028">
    <property type="entry name" value="Cobalamin adenosyltransferase-like"/>
    <property type="match status" value="1"/>
</dbReference>
<evidence type="ECO:0000313" key="7">
    <source>
        <dbReference type="Proteomes" id="UP001209257"/>
    </source>
</evidence>
<dbReference type="GO" id="GO:0008817">
    <property type="term" value="F:corrinoid adenosyltransferase activity"/>
    <property type="evidence" value="ECO:0007669"/>
    <property type="project" value="UniProtKB-EC"/>
</dbReference>
<keyword evidence="2 4" id="KW-0547">Nucleotide-binding</keyword>
<gene>
    <name evidence="6" type="ORF">OCL06_04730</name>
</gene>
<evidence type="ECO:0000259" key="5">
    <source>
        <dbReference type="Pfam" id="PF01923"/>
    </source>
</evidence>
<keyword evidence="1 4" id="KW-0808">Transferase</keyword>
<name>A0ABT2VM14_9ALTE</name>
<comment type="similarity">
    <text evidence="4">Belongs to the Cob(I)alamin adenosyltransferase family.</text>
</comment>
<dbReference type="InterPro" id="IPR016030">
    <property type="entry name" value="CblAdoTrfase-like"/>
</dbReference>
<comment type="caution">
    <text evidence="6">The sequence shown here is derived from an EMBL/GenBank/DDBJ whole genome shotgun (WGS) entry which is preliminary data.</text>
</comment>
<comment type="pathway">
    <text evidence="4">Cofactor biosynthesis; adenosylcobalamin biosynthesis; adenosylcobalamin from cob(II)yrinate a,c-diamide: step 2/7.</text>
</comment>
<dbReference type="Proteomes" id="UP001209257">
    <property type="component" value="Unassembled WGS sequence"/>
</dbReference>
<dbReference type="PANTHER" id="PTHR12213:SF0">
    <property type="entry name" value="CORRINOID ADENOSYLTRANSFERASE MMAB"/>
    <property type="match status" value="1"/>
</dbReference>
<dbReference type="Gene3D" id="1.20.1200.10">
    <property type="entry name" value="Cobalamin adenosyltransferase-like"/>
    <property type="match status" value="1"/>
</dbReference>
<evidence type="ECO:0000256" key="1">
    <source>
        <dbReference type="ARBA" id="ARBA00022679"/>
    </source>
</evidence>
<comment type="catalytic activity">
    <reaction evidence="4">
        <text>2 cob(II)yrinate a,c diamide + reduced [electron-transfer flavoprotein] + 2 ATP = 2 adenosylcob(III)yrinate a,c-diamide + 2 triphosphate + oxidized [electron-transfer flavoprotein] + 3 H(+)</text>
        <dbReference type="Rhea" id="RHEA:11528"/>
        <dbReference type="Rhea" id="RHEA-COMP:10685"/>
        <dbReference type="Rhea" id="RHEA-COMP:10686"/>
        <dbReference type="ChEBI" id="CHEBI:15378"/>
        <dbReference type="ChEBI" id="CHEBI:18036"/>
        <dbReference type="ChEBI" id="CHEBI:30616"/>
        <dbReference type="ChEBI" id="CHEBI:57692"/>
        <dbReference type="ChEBI" id="CHEBI:58307"/>
        <dbReference type="ChEBI" id="CHEBI:58503"/>
        <dbReference type="ChEBI" id="CHEBI:58537"/>
        <dbReference type="EC" id="2.5.1.17"/>
    </reaction>
</comment>
<dbReference type="InterPro" id="IPR029499">
    <property type="entry name" value="PduO-typ"/>
</dbReference>
<dbReference type="Pfam" id="PF01923">
    <property type="entry name" value="Cob_adeno_trans"/>
    <property type="match status" value="1"/>
</dbReference>
<sequence length="173" mass="18899">MKIYTRTGDTGNTQVYATQTLRVSKDDILLDTYGDIDELNSHVGLLVCLLGEDHEERPFLEGIQRTLFQAGFAISASSTLTPDDVTTLEKAIDTHSENLPAPTQFLLPGGCQAAAQCHIARTVCRRAERTVTRLAGHHTVPEAVMAYLNRLSDYLYTLARTLNAQAGITPAPV</sequence>
<feature type="domain" description="Cobalamin adenosyltransferase-like" evidence="5">
    <location>
        <begin position="3"/>
        <end position="161"/>
    </location>
</feature>
<keyword evidence="4" id="KW-0169">Cobalamin biosynthesis</keyword>
<reference evidence="7" key="1">
    <citation type="submission" date="2023-07" db="EMBL/GenBank/DDBJ databases">
        <title>Study on multiphase classification of strain Alteromonas salexigens isolated from the Yellow Sea.</title>
        <authorList>
            <person name="Sun L."/>
        </authorList>
    </citation>
    <scope>NUCLEOTIDE SEQUENCE [LARGE SCALE GENOMIC DNA]</scope>
    <source>
        <strain evidence="7">ASW11-19</strain>
    </source>
</reference>
<proteinExistence type="inferred from homology"/>
<comment type="catalytic activity">
    <reaction evidence="4">
        <text>2 cob(II)alamin + reduced [electron-transfer flavoprotein] + 2 ATP = 2 adenosylcob(III)alamin + 2 triphosphate + oxidized [electron-transfer flavoprotein] + 3 H(+)</text>
        <dbReference type="Rhea" id="RHEA:28671"/>
        <dbReference type="Rhea" id="RHEA-COMP:10685"/>
        <dbReference type="Rhea" id="RHEA-COMP:10686"/>
        <dbReference type="ChEBI" id="CHEBI:15378"/>
        <dbReference type="ChEBI" id="CHEBI:16304"/>
        <dbReference type="ChEBI" id="CHEBI:18036"/>
        <dbReference type="ChEBI" id="CHEBI:18408"/>
        <dbReference type="ChEBI" id="CHEBI:30616"/>
        <dbReference type="ChEBI" id="CHEBI:57692"/>
        <dbReference type="ChEBI" id="CHEBI:58307"/>
        <dbReference type="EC" id="2.5.1.17"/>
    </reaction>
</comment>
<evidence type="ECO:0000256" key="4">
    <source>
        <dbReference type="RuleBase" id="RU366026"/>
    </source>
</evidence>
<dbReference type="EC" id="2.5.1.17" evidence="4"/>
<keyword evidence="7" id="KW-1185">Reference proteome</keyword>
<accession>A0ABT2VM14</accession>
<dbReference type="RefSeq" id="WP_262992596.1">
    <property type="nucleotide sequence ID" value="NZ_JAOTJC010000006.1"/>
</dbReference>
<organism evidence="6 7">
    <name type="scientific">Alteromonas salexigens</name>
    <dbReference type="NCBI Taxonomy" id="2982530"/>
    <lineage>
        <taxon>Bacteria</taxon>
        <taxon>Pseudomonadati</taxon>
        <taxon>Pseudomonadota</taxon>
        <taxon>Gammaproteobacteria</taxon>
        <taxon>Alteromonadales</taxon>
        <taxon>Alteromonadaceae</taxon>
        <taxon>Alteromonas/Salinimonas group</taxon>
        <taxon>Alteromonas</taxon>
    </lineage>
</organism>
<evidence type="ECO:0000256" key="2">
    <source>
        <dbReference type="ARBA" id="ARBA00022741"/>
    </source>
</evidence>
<evidence type="ECO:0000313" key="6">
    <source>
        <dbReference type="EMBL" id="MCU7553898.1"/>
    </source>
</evidence>
<dbReference type="EMBL" id="JAOTJC010000006">
    <property type="protein sequence ID" value="MCU7553898.1"/>
    <property type="molecule type" value="Genomic_DNA"/>
</dbReference>
<evidence type="ECO:0000256" key="3">
    <source>
        <dbReference type="ARBA" id="ARBA00022840"/>
    </source>
</evidence>
<dbReference type="PANTHER" id="PTHR12213">
    <property type="entry name" value="CORRINOID ADENOSYLTRANSFERASE"/>
    <property type="match status" value="1"/>
</dbReference>
<dbReference type="InterPro" id="IPR036451">
    <property type="entry name" value="CblAdoTrfase-like_sf"/>
</dbReference>